<accession>A0A8S1VTZ3</accession>
<evidence type="ECO:0000256" key="2">
    <source>
        <dbReference type="SAM" id="MobiDB-lite"/>
    </source>
</evidence>
<organism evidence="4 5">
    <name type="scientific">Paramecium octaurelia</name>
    <dbReference type="NCBI Taxonomy" id="43137"/>
    <lineage>
        <taxon>Eukaryota</taxon>
        <taxon>Sar</taxon>
        <taxon>Alveolata</taxon>
        <taxon>Ciliophora</taxon>
        <taxon>Intramacronucleata</taxon>
        <taxon>Oligohymenophorea</taxon>
        <taxon>Peniculida</taxon>
        <taxon>Parameciidae</taxon>
        <taxon>Paramecium</taxon>
    </lineage>
</organism>
<gene>
    <name evidence="4" type="ORF">POCTA_138.1.T0740247</name>
</gene>
<feature type="coiled-coil region" evidence="1">
    <location>
        <begin position="272"/>
        <end position="306"/>
    </location>
</feature>
<comment type="caution">
    <text evidence="4">The sequence shown here is derived from an EMBL/GenBank/DDBJ whole genome shotgun (WGS) entry which is preliminary data.</text>
</comment>
<feature type="region of interest" description="Disordered" evidence="2">
    <location>
        <begin position="157"/>
        <end position="179"/>
    </location>
</feature>
<sequence length="340" mass="39524">MLFSISPQPPFQIHHRKQTTFQVINMVDHPILFRFKNDIHIRIMPSYGMIAPNDRKLISVTNKTSQYDTDVQLEAINYVEDYLEMLEYSNPQLWIEKQPGVLPTQTLSIRMNINTDSSSTQQSDKKQTFEEVIRQDYLQTQRSQPTFSRFQEQIVHKNSLDGQESRTSNISNNNPSISPILQDASRISANMSREVKQPTFFTEAYEIPQEPNEQFQDRLDPEQSYNNEPYASGNFKCIDEEKSNHEVSGIRSQTSIVKAEQSQIITQLKQKEQQILKQIDQIKISKDQLSEELEKLKFKAMFKNKENNKQDQQILVGHLLIVSVICLILGALLKKIQQLF</sequence>
<dbReference type="EMBL" id="CAJJDP010000073">
    <property type="protein sequence ID" value="CAD8180281.1"/>
    <property type="molecule type" value="Genomic_DNA"/>
</dbReference>
<evidence type="ECO:0000256" key="3">
    <source>
        <dbReference type="SAM" id="Phobius"/>
    </source>
</evidence>
<keyword evidence="1" id="KW-0175">Coiled coil</keyword>
<keyword evidence="5" id="KW-1185">Reference proteome</keyword>
<proteinExistence type="predicted"/>
<keyword evidence="3" id="KW-1133">Transmembrane helix</keyword>
<reference evidence="4" key="1">
    <citation type="submission" date="2021-01" db="EMBL/GenBank/DDBJ databases">
        <authorList>
            <consortium name="Genoscope - CEA"/>
            <person name="William W."/>
        </authorList>
    </citation>
    <scope>NUCLEOTIDE SEQUENCE</scope>
</reference>
<feature type="compositionally biased region" description="Low complexity" evidence="2">
    <location>
        <begin position="168"/>
        <end position="179"/>
    </location>
</feature>
<evidence type="ECO:0008006" key="6">
    <source>
        <dbReference type="Google" id="ProtNLM"/>
    </source>
</evidence>
<evidence type="ECO:0000313" key="4">
    <source>
        <dbReference type="EMBL" id="CAD8180281.1"/>
    </source>
</evidence>
<dbReference type="Proteomes" id="UP000683925">
    <property type="component" value="Unassembled WGS sequence"/>
</dbReference>
<protein>
    <recommendedName>
        <fullName evidence="6">MSP domain-containing protein</fullName>
    </recommendedName>
</protein>
<evidence type="ECO:0000256" key="1">
    <source>
        <dbReference type="SAM" id="Coils"/>
    </source>
</evidence>
<evidence type="ECO:0000313" key="5">
    <source>
        <dbReference type="Proteomes" id="UP000683925"/>
    </source>
</evidence>
<keyword evidence="3" id="KW-0472">Membrane</keyword>
<keyword evidence="3" id="KW-0812">Transmembrane</keyword>
<dbReference type="OrthoDB" id="10295043at2759"/>
<name>A0A8S1VTZ3_PAROT</name>
<dbReference type="AlphaFoldDB" id="A0A8S1VTZ3"/>
<feature type="transmembrane region" description="Helical" evidence="3">
    <location>
        <begin position="314"/>
        <end position="333"/>
    </location>
</feature>
<dbReference type="OMA" id="NDIHIRI"/>